<evidence type="ECO:0000313" key="2">
    <source>
        <dbReference type="EMBL" id="KOO48146.1"/>
    </source>
</evidence>
<dbReference type="AlphaFoldDB" id="A0A0M0LAR6"/>
<dbReference type="InterPro" id="IPR012340">
    <property type="entry name" value="NA-bd_OB-fold"/>
</dbReference>
<dbReference type="OrthoDB" id="2905506at2"/>
<dbReference type="STRING" id="284581.AMD01_04885"/>
<accession>A0A0M0LAR6</accession>
<gene>
    <name evidence="2" type="ORF">AMD01_04885</name>
</gene>
<reference evidence="3" key="1">
    <citation type="submission" date="2015-08" db="EMBL/GenBank/DDBJ databases">
        <title>Fjat-14210 dsm16467.</title>
        <authorList>
            <person name="Liu B."/>
            <person name="Wang J."/>
            <person name="Zhu Y."/>
            <person name="Liu G."/>
            <person name="Chen Q."/>
            <person name="Chen Z."/>
            <person name="Lan J."/>
            <person name="Che J."/>
            <person name="Ge C."/>
            <person name="Shi H."/>
            <person name="Pan Z."/>
            <person name="Liu X."/>
        </authorList>
    </citation>
    <scope>NUCLEOTIDE SEQUENCE [LARGE SCALE GENOMIC DNA]</scope>
    <source>
        <strain evidence="3">DSM 16467</strain>
    </source>
</reference>
<dbReference type="PATRIC" id="fig|284581.3.peg.1356"/>
<proteinExistence type="predicted"/>
<dbReference type="InterPro" id="IPR003029">
    <property type="entry name" value="S1_domain"/>
</dbReference>
<dbReference type="RefSeq" id="WP_053400292.1">
    <property type="nucleotide sequence ID" value="NZ_LILC01000006.1"/>
</dbReference>
<dbReference type="EMBL" id="LILC01000006">
    <property type="protein sequence ID" value="KOO48146.1"/>
    <property type="molecule type" value="Genomic_DNA"/>
</dbReference>
<dbReference type="SMART" id="SM00316">
    <property type="entry name" value="S1"/>
    <property type="match status" value="2"/>
</dbReference>
<name>A0A0M0LAR6_9BACI</name>
<dbReference type="PROSITE" id="PS50126">
    <property type="entry name" value="S1"/>
    <property type="match status" value="1"/>
</dbReference>
<keyword evidence="3" id="KW-1185">Reference proteome</keyword>
<dbReference type="GO" id="GO:0003676">
    <property type="term" value="F:nucleic acid binding"/>
    <property type="evidence" value="ECO:0007669"/>
    <property type="project" value="InterPro"/>
</dbReference>
<evidence type="ECO:0000259" key="1">
    <source>
        <dbReference type="PROSITE" id="PS50126"/>
    </source>
</evidence>
<organism evidence="2 3">
    <name type="scientific">Priestia koreensis</name>
    <dbReference type="NCBI Taxonomy" id="284581"/>
    <lineage>
        <taxon>Bacteria</taxon>
        <taxon>Bacillati</taxon>
        <taxon>Bacillota</taxon>
        <taxon>Bacilli</taxon>
        <taxon>Bacillales</taxon>
        <taxon>Bacillaceae</taxon>
        <taxon>Priestia</taxon>
    </lineage>
</organism>
<feature type="domain" description="S1 motif" evidence="1">
    <location>
        <begin position="128"/>
        <end position="198"/>
    </location>
</feature>
<evidence type="ECO:0000313" key="3">
    <source>
        <dbReference type="Proteomes" id="UP000037558"/>
    </source>
</evidence>
<dbReference type="SUPFAM" id="SSF50249">
    <property type="entry name" value="Nucleic acid-binding proteins"/>
    <property type="match status" value="1"/>
</dbReference>
<dbReference type="Gene3D" id="2.40.50.140">
    <property type="entry name" value="Nucleic acid-binding proteins"/>
    <property type="match status" value="1"/>
</dbReference>
<protein>
    <recommendedName>
        <fullName evidence="1">S1 motif domain-containing protein</fullName>
    </recommendedName>
</protein>
<sequence length="294" mass="33594">MEKTWNEDNLQSLAEARRTNQILTAVVYGVQTMKLPINEDGKVVSREVETAIFMLPGGVTAYCPVNEFSDYEYRSLAGFAGTKQQVIIDRLDLDHQIAMVSVKKADELLAQKLWNEMKYLQDNEQLSTKVYDATIVGFNEKNEHIHLKMNGARAFMVRNDWDHGRVRDLGEQFDRGEHVEVKVVRFDEERQMIQVSRKATIDDPFAKLDELAKMDTIAGVIDSVHPIHGIFVKLSNGLVVKGMKPRDLAEPTVGEVVTCKVREINREQRRAKVVIVAYPRGKKKRKDITDFLFS</sequence>
<dbReference type="Proteomes" id="UP000037558">
    <property type="component" value="Unassembled WGS sequence"/>
</dbReference>
<comment type="caution">
    <text evidence="2">The sequence shown here is derived from an EMBL/GenBank/DDBJ whole genome shotgun (WGS) entry which is preliminary data.</text>
</comment>